<evidence type="ECO:0000313" key="2">
    <source>
        <dbReference type="EMBL" id="OAC98984.1"/>
    </source>
</evidence>
<evidence type="ECO:0000313" key="3">
    <source>
        <dbReference type="Proteomes" id="UP000077051"/>
    </source>
</evidence>
<accession>A0A168HN40</accession>
<keyword evidence="1" id="KW-0472">Membrane</keyword>
<dbReference type="AlphaFoldDB" id="A0A168HN40"/>
<feature type="transmembrane region" description="Helical" evidence="1">
    <location>
        <begin position="20"/>
        <end position="40"/>
    </location>
</feature>
<comment type="caution">
    <text evidence="2">The sequence shown here is derived from an EMBL/GenBank/DDBJ whole genome shotgun (WGS) entry which is preliminary data.</text>
</comment>
<proteinExistence type="predicted"/>
<sequence length="163" mass="18464">MDFRTDSLLQEKSNALTRVIAYLLGSDAALIVVIVLLTLGRKAEFMNISRRRQLDVDTSSSSFRFATDDEVNDTISRALEEWNLANGKEPKDDGTVFEEESSLTNKMTRIQIWGTALPMGPEEKYIHSSMLEGLGLKNQVTMKDYRQILMIVKSLKVNNCRNT</sequence>
<keyword evidence="1" id="KW-0812">Transmembrane</keyword>
<dbReference type="EMBL" id="AMYB01000008">
    <property type="protein sequence ID" value="OAC98984.1"/>
    <property type="molecule type" value="Genomic_DNA"/>
</dbReference>
<organism evidence="2 3">
    <name type="scientific">Mucor lusitanicus CBS 277.49</name>
    <dbReference type="NCBI Taxonomy" id="747725"/>
    <lineage>
        <taxon>Eukaryota</taxon>
        <taxon>Fungi</taxon>
        <taxon>Fungi incertae sedis</taxon>
        <taxon>Mucoromycota</taxon>
        <taxon>Mucoromycotina</taxon>
        <taxon>Mucoromycetes</taxon>
        <taxon>Mucorales</taxon>
        <taxon>Mucorineae</taxon>
        <taxon>Mucoraceae</taxon>
        <taxon>Mucor</taxon>
    </lineage>
</organism>
<reference evidence="2 3" key="1">
    <citation type="submission" date="2015-06" db="EMBL/GenBank/DDBJ databases">
        <title>Expansion of signal transduction pathways in fungi by whole-genome duplication.</title>
        <authorList>
            <consortium name="DOE Joint Genome Institute"/>
            <person name="Corrochano L.M."/>
            <person name="Kuo A."/>
            <person name="Marcet-Houben M."/>
            <person name="Polaino S."/>
            <person name="Salamov A."/>
            <person name="Villalobos J.M."/>
            <person name="Alvarez M.I."/>
            <person name="Avalos J."/>
            <person name="Benito E.P."/>
            <person name="Benoit I."/>
            <person name="Burger G."/>
            <person name="Camino L.P."/>
            <person name="Canovas D."/>
            <person name="Cerda-Olmedo E."/>
            <person name="Cheng J.-F."/>
            <person name="Dominguez A."/>
            <person name="Elias M."/>
            <person name="Eslava A.P."/>
            <person name="Glaser F."/>
            <person name="Grimwood J."/>
            <person name="Gutierrez G."/>
            <person name="Heitman J."/>
            <person name="Henrissat B."/>
            <person name="Iturriaga E.A."/>
            <person name="Lang B.F."/>
            <person name="Lavin J.L."/>
            <person name="Lee S."/>
            <person name="Li W."/>
            <person name="Lindquist E."/>
            <person name="Lopez-Garcia S."/>
            <person name="Luque E.M."/>
            <person name="Marcos A.T."/>
            <person name="Martin J."/>
            <person name="Mccluskey K."/>
            <person name="Medina H.R."/>
            <person name="Miralles-Duran A."/>
            <person name="Miyazaki A."/>
            <person name="Munoz-Torres E."/>
            <person name="Oguiza J.A."/>
            <person name="Ohm R."/>
            <person name="Olmedo M."/>
            <person name="Orejas M."/>
            <person name="Ortiz-Castellanos L."/>
            <person name="Pisabarro A.G."/>
            <person name="Rodriguez-Romero J."/>
            <person name="Ruiz-Herrera J."/>
            <person name="Ruiz-Vazquez R."/>
            <person name="Sanz C."/>
            <person name="Schackwitz W."/>
            <person name="Schmutz J."/>
            <person name="Shahriari M."/>
            <person name="Shelest E."/>
            <person name="Silva-Franco F."/>
            <person name="Soanes D."/>
            <person name="Syed K."/>
            <person name="Tagua V.G."/>
            <person name="Talbot N.J."/>
            <person name="Thon M."/>
            <person name="De Vries R.P."/>
            <person name="Wiebenga A."/>
            <person name="Yadav J.S."/>
            <person name="Braun E.L."/>
            <person name="Baker S."/>
            <person name="Garre V."/>
            <person name="Horwitz B."/>
            <person name="Torres-Martinez S."/>
            <person name="Idnurm A."/>
            <person name="Herrera-Estrella A."/>
            <person name="Gabaldon T."/>
            <person name="Grigoriev I.V."/>
        </authorList>
    </citation>
    <scope>NUCLEOTIDE SEQUENCE [LARGE SCALE GENOMIC DNA]</scope>
    <source>
        <strain evidence="2 3">CBS 277.49</strain>
    </source>
</reference>
<dbReference type="VEuPathDB" id="FungiDB:MUCCIDRAFT_114150"/>
<keyword evidence="1" id="KW-1133">Transmembrane helix</keyword>
<name>A0A168HN40_MUCCL</name>
<protein>
    <submittedName>
        <fullName evidence="2">Uncharacterized protein</fullName>
    </submittedName>
</protein>
<gene>
    <name evidence="2" type="ORF">MUCCIDRAFT_114150</name>
</gene>
<evidence type="ECO:0000256" key="1">
    <source>
        <dbReference type="SAM" id="Phobius"/>
    </source>
</evidence>
<dbReference type="Proteomes" id="UP000077051">
    <property type="component" value="Unassembled WGS sequence"/>
</dbReference>
<keyword evidence="3" id="KW-1185">Reference proteome</keyword>